<evidence type="ECO:0000313" key="5">
    <source>
        <dbReference type="Proteomes" id="UP000887568"/>
    </source>
</evidence>
<reference evidence="4" key="1">
    <citation type="submission" date="2022-11" db="UniProtKB">
        <authorList>
            <consortium name="EnsemblMetazoa"/>
        </authorList>
    </citation>
    <scope>IDENTIFICATION</scope>
</reference>
<dbReference type="EnsemblMetazoa" id="XM_038211649.1">
    <property type="protein sequence ID" value="XP_038067577.1"/>
    <property type="gene ID" value="LOC119737347"/>
</dbReference>
<accession>A0A914AUZ1</accession>
<dbReference type="PANTHER" id="PTHR11188">
    <property type="entry name" value="ARRESTIN DOMAIN CONTAINING PROTEIN"/>
    <property type="match status" value="1"/>
</dbReference>
<dbReference type="Pfam" id="PF00339">
    <property type="entry name" value="Arrestin_N"/>
    <property type="match status" value="1"/>
</dbReference>
<dbReference type="SMART" id="SM01017">
    <property type="entry name" value="Arrestin_C"/>
    <property type="match status" value="1"/>
</dbReference>
<dbReference type="Proteomes" id="UP000887568">
    <property type="component" value="Unplaced"/>
</dbReference>
<dbReference type="AlphaFoldDB" id="A0A914AUZ1"/>
<dbReference type="Pfam" id="PF02752">
    <property type="entry name" value="Arrestin_C"/>
    <property type="match status" value="1"/>
</dbReference>
<evidence type="ECO:0000259" key="3">
    <source>
        <dbReference type="SMART" id="SM01017"/>
    </source>
</evidence>
<proteinExistence type="inferred from homology"/>
<evidence type="ECO:0000256" key="2">
    <source>
        <dbReference type="SAM" id="MobiDB-lite"/>
    </source>
</evidence>
<dbReference type="PANTHER" id="PTHR11188:SF17">
    <property type="entry name" value="FI21816P1"/>
    <property type="match status" value="1"/>
</dbReference>
<feature type="region of interest" description="Disordered" evidence="2">
    <location>
        <begin position="265"/>
        <end position="294"/>
    </location>
</feature>
<evidence type="ECO:0000256" key="1">
    <source>
        <dbReference type="ARBA" id="ARBA00005298"/>
    </source>
</evidence>
<protein>
    <recommendedName>
        <fullName evidence="3">Arrestin C-terminal-like domain-containing protein</fullName>
    </recommendedName>
</protein>
<dbReference type="InterPro" id="IPR014756">
    <property type="entry name" value="Ig_E-set"/>
</dbReference>
<dbReference type="OrthoDB" id="2333384at2759"/>
<dbReference type="Gene3D" id="2.60.40.640">
    <property type="match status" value="2"/>
</dbReference>
<dbReference type="GeneID" id="119737347"/>
<dbReference type="InterPro" id="IPR050357">
    <property type="entry name" value="Arrestin_domain-protein"/>
</dbReference>
<feature type="domain" description="Arrestin C-terminal-like" evidence="3">
    <location>
        <begin position="140"/>
        <end position="261"/>
    </location>
</feature>
<name>A0A914AUZ1_PATMI</name>
<evidence type="ECO:0000313" key="4">
    <source>
        <dbReference type="EnsemblMetazoa" id="XP_038067577.1"/>
    </source>
</evidence>
<comment type="similarity">
    <text evidence="1">Belongs to the arrestin family.</text>
</comment>
<organism evidence="4 5">
    <name type="scientific">Patiria miniata</name>
    <name type="common">Bat star</name>
    <name type="synonym">Asterina miniata</name>
    <dbReference type="NCBI Taxonomy" id="46514"/>
    <lineage>
        <taxon>Eukaryota</taxon>
        <taxon>Metazoa</taxon>
        <taxon>Echinodermata</taxon>
        <taxon>Eleutherozoa</taxon>
        <taxon>Asterozoa</taxon>
        <taxon>Asteroidea</taxon>
        <taxon>Valvatacea</taxon>
        <taxon>Valvatida</taxon>
        <taxon>Asterinidae</taxon>
        <taxon>Patiria</taxon>
    </lineage>
</organism>
<dbReference type="RefSeq" id="XP_038067577.1">
    <property type="nucleotide sequence ID" value="XM_038211649.1"/>
</dbReference>
<dbReference type="SUPFAM" id="SSF81296">
    <property type="entry name" value="E set domains"/>
    <property type="match status" value="2"/>
</dbReference>
<sequence>MGKLKNLTIVFDGNVDVFSPGDVIRGQVILLIEADTERGLDNIKGIWLRFIGGARIACQSGNAGTKDEGYFDTTQILFGTGPDTTDVRSLNIAPGQQVFPFAIRLPDKLLPVAFEEQLGCVRYQMPMTCDVTTRGWFGLGPPVATLSLTMPKQGYVPGESVNLTGRIDNRKGDDQFSIRVKLIQEIQFSFPTSPIYVERVLAKIDSKVICPKGRISNFTIGPLRIPPVPSSGLPGCDLINIEYFILCKDRKFTLTIGTVPLRNAGTSRRRVPRTTDRTRTPSAPPEELDDDAPPSYEQVVSVTDRIAYEMTKEDFQSEGEFLPRYTYFARMGDFAFASHR</sequence>
<keyword evidence="5" id="KW-1185">Reference proteome</keyword>
<dbReference type="InterPro" id="IPR011022">
    <property type="entry name" value="Arrestin_C-like"/>
</dbReference>
<dbReference type="InterPro" id="IPR014752">
    <property type="entry name" value="Arrestin-like_C"/>
</dbReference>
<dbReference type="InterPro" id="IPR011021">
    <property type="entry name" value="Arrestin-like_N"/>
</dbReference>
<dbReference type="GO" id="GO:0005737">
    <property type="term" value="C:cytoplasm"/>
    <property type="evidence" value="ECO:0007669"/>
    <property type="project" value="TreeGrafter"/>
</dbReference>
<dbReference type="GO" id="GO:0015031">
    <property type="term" value="P:protein transport"/>
    <property type="evidence" value="ECO:0007669"/>
    <property type="project" value="TreeGrafter"/>
</dbReference>